<dbReference type="SMART" id="SM00474">
    <property type="entry name" value="35EXOc"/>
    <property type="match status" value="1"/>
</dbReference>
<proteinExistence type="predicted"/>
<dbReference type="InterPro" id="IPR012337">
    <property type="entry name" value="RNaseH-like_sf"/>
</dbReference>
<dbReference type="Gene3D" id="3.30.420.10">
    <property type="entry name" value="Ribonuclease H-like superfamily/Ribonuclease H"/>
    <property type="match status" value="1"/>
</dbReference>
<organism evidence="4 5">
    <name type="scientific">Perilla frutescens var. hirtella</name>
    <name type="common">Perilla citriodora</name>
    <name type="synonym">Perilla setoyensis</name>
    <dbReference type="NCBI Taxonomy" id="608512"/>
    <lineage>
        <taxon>Eukaryota</taxon>
        <taxon>Viridiplantae</taxon>
        <taxon>Streptophyta</taxon>
        <taxon>Embryophyta</taxon>
        <taxon>Tracheophyta</taxon>
        <taxon>Spermatophyta</taxon>
        <taxon>Magnoliopsida</taxon>
        <taxon>eudicotyledons</taxon>
        <taxon>Gunneridae</taxon>
        <taxon>Pentapetalae</taxon>
        <taxon>asterids</taxon>
        <taxon>lamiids</taxon>
        <taxon>Lamiales</taxon>
        <taxon>Lamiaceae</taxon>
        <taxon>Nepetoideae</taxon>
        <taxon>Elsholtzieae</taxon>
        <taxon>Perilla</taxon>
    </lineage>
</organism>
<dbReference type="GO" id="GO:0008408">
    <property type="term" value="F:3'-5' exonuclease activity"/>
    <property type="evidence" value="ECO:0007669"/>
    <property type="project" value="InterPro"/>
</dbReference>
<dbReference type="Pfam" id="PF01612">
    <property type="entry name" value="DNA_pol_A_exo1"/>
    <property type="match status" value="1"/>
</dbReference>
<dbReference type="GO" id="GO:0005634">
    <property type="term" value="C:nucleus"/>
    <property type="evidence" value="ECO:0007669"/>
    <property type="project" value="TreeGrafter"/>
</dbReference>
<dbReference type="GO" id="GO:0006139">
    <property type="term" value="P:nucleobase-containing compound metabolic process"/>
    <property type="evidence" value="ECO:0007669"/>
    <property type="project" value="InterPro"/>
</dbReference>
<keyword evidence="2" id="KW-0378">Hydrolase</keyword>
<evidence type="ECO:0000313" key="4">
    <source>
        <dbReference type="EMBL" id="KAH6832518.1"/>
    </source>
</evidence>
<feature type="domain" description="3'-5' exonuclease" evidence="3">
    <location>
        <begin position="29"/>
        <end position="208"/>
    </location>
</feature>
<dbReference type="InterPro" id="IPR051132">
    <property type="entry name" value="3-5_Exonuclease_domain"/>
</dbReference>
<evidence type="ECO:0000256" key="2">
    <source>
        <dbReference type="ARBA" id="ARBA00022801"/>
    </source>
</evidence>
<evidence type="ECO:0000313" key="5">
    <source>
        <dbReference type="Proteomes" id="UP001190926"/>
    </source>
</evidence>
<dbReference type="SUPFAM" id="SSF53098">
    <property type="entry name" value="Ribonuclease H-like"/>
    <property type="match status" value="1"/>
</dbReference>
<dbReference type="FunFam" id="3.30.420.10:FF:000054">
    <property type="entry name" value="Werner Syndrome-like exonuclease"/>
    <property type="match status" value="1"/>
</dbReference>
<keyword evidence="5" id="KW-1185">Reference proteome</keyword>
<reference evidence="4 5" key="1">
    <citation type="journal article" date="2021" name="Nat. Commun.">
        <title>Incipient diploidization of the medicinal plant Perilla within 10,000 years.</title>
        <authorList>
            <person name="Zhang Y."/>
            <person name="Shen Q."/>
            <person name="Leng L."/>
            <person name="Zhang D."/>
            <person name="Chen S."/>
            <person name="Shi Y."/>
            <person name="Ning Z."/>
            <person name="Chen S."/>
        </authorList>
    </citation>
    <scope>NUCLEOTIDE SEQUENCE [LARGE SCALE GENOMIC DNA]</scope>
    <source>
        <strain evidence="5">cv. PC099</strain>
    </source>
</reference>
<protein>
    <recommendedName>
        <fullName evidence="3">3'-5' exonuclease domain-containing protein</fullName>
    </recommendedName>
</protein>
<dbReference type="PANTHER" id="PTHR13620">
    <property type="entry name" value="3-5 EXONUCLEASE"/>
    <property type="match status" value="1"/>
</dbReference>
<name>A0AAD4JG59_PERFH</name>
<dbReference type="Proteomes" id="UP001190926">
    <property type="component" value="Unassembled WGS sequence"/>
</dbReference>
<comment type="caution">
    <text evidence="4">The sequence shown here is derived from an EMBL/GenBank/DDBJ whole genome shotgun (WGS) entry which is preliminary data.</text>
</comment>
<dbReference type="InterPro" id="IPR036397">
    <property type="entry name" value="RNaseH_sf"/>
</dbReference>
<dbReference type="GO" id="GO:0003676">
    <property type="term" value="F:nucleic acid binding"/>
    <property type="evidence" value="ECO:0007669"/>
    <property type="project" value="InterPro"/>
</dbReference>
<evidence type="ECO:0000256" key="1">
    <source>
        <dbReference type="ARBA" id="ARBA00022722"/>
    </source>
</evidence>
<gene>
    <name evidence="4" type="ORF">C2S53_008190</name>
</gene>
<evidence type="ECO:0000259" key="3">
    <source>
        <dbReference type="SMART" id="SM00474"/>
    </source>
</evidence>
<dbReference type="AlphaFoldDB" id="A0AAD4JG59"/>
<dbReference type="PANTHER" id="PTHR13620:SF99">
    <property type="entry name" value="WERNER SYNDROME-LIKE EXONUCLEASE"/>
    <property type="match status" value="1"/>
</dbReference>
<sequence length="211" mass="24369">MKLGIRDYDLGFDSHRVYDVRFGNDEIETVMTHDKKWVKVWINNTLNANECRLSRLIVGLDIEWSPEFMHGSDHSVATLQLSVGKSCLIYQILRATVIPQALRDFLVNPDFTFVGVGIKNDVQKLWNDWRLEVGNTKDLRSWAAKELGKKQLRGAGLKLLVKEVIGEEMDKPKNVTCSRWDSRVLTLKQVFYACLDAYLSFEIGRRLSAWY</sequence>
<accession>A0AAD4JG59</accession>
<dbReference type="InterPro" id="IPR002562">
    <property type="entry name" value="3'-5'_exonuclease_dom"/>
</dbReference>
<dbReference type="CDD" id="cd06141">
    <property type="entry name" value="WRN_exo"/>
    <property type="match status" value="1"/>
</dbReference>
<dbReference type="GO" id="GO:0005737">
    <property type="term" value="C:cytoplasm"/>
    <property type="evidence" value="ECO:0007669"/>
    <property type="project" value="TreeGrafter"/>
</dbReference>
<keyword evidence="1" id="KW-0540">Nuclease</keyword>
<dbReference type="EMBL" id="SDAM02000068">
    <property type="protein sequence ID" value="KAH6832518.1"/>
    <property type="molecule type" value="Genomic_DNA"/>
</dbReference>